<dbReference type="PANTHER" id="PTHR33392">
    <property type="entry name" value="POLYISOPRENYL-TEICHOIC ACID--PEPTIDOGLYCAN TEICHOIC ACID TRANSFERASE TAGU"/>
    <property type="match status" value="1"/>
</dbReference>
<evidence type="ECO:0000313" key="4">
    <source>
        <dbReference type="EMBL" id="HIS30407.1"/>
    </source>
</evidence>
<evidence type="ECO:0000259" key="3">
    <source>
        <dbReference type="Pfam" id="PF03816"/>
    </source>
</evidence>
<dbReference type="AlphaFoldDB" id="A0A9D1JIX9"/>
<gene>
    <name evidence="4" type="ORF">IAB44_02500</name>
</gene>
<dbReference type="Gene3D" id="3.40.630.190">
    <property type="entry name" value="LCP protein"/>
    <property type="match status" value="1"/>
</dbReference>
<keyword evidence="2" id="KW-0812">Transmembrane</keyword>
<dbReference type="PANTHER" id="PTHR33392:SF6">
    <property type="entry name" value="POLYISOPRENYL-TEICHOIC ACID--PEPTIDOGLYCAN TEICHOIC ACID TRANSFERASE TAGU"/>
    <property type="match status" value="1"/>
</dbReference>
<keyword evidence="2" id="KW-1133">Transmembrane helix</keyword>
<name>A0A9D1JIX9_9FIRM</name>
<comment type="similarity">
    <text evidence="1">Belongs to the LytR/CpsA/Psr (LCP) family.</text>
</comment>
<organism evidence="4 5">
    <name type="scientific">Candidatus Limivivens intestinipullorum</name>
    <dbReference type="NCBI Taxonomy" id="2840858"/>
    <lineage>
        <taxon>Bacteria</taxon>
        <taxon>Bacillati</taxon>
        <taxon>Bacillota</taxon>
        <taxon>Clostridia</taxon>
        <taxon>Lachnospirales</taxon>
        <taxon>Lachnospiraceae</taxon>
        <taxon>Lachnospiraceae incertae sedis</taxon>
        <taxon>Candidatus Limivivens</taxon>
    </lineage>
</organism>
<sequence>MKKKPIDKNSKAYKRSKRRRWIFAIEVLVVLVLMVVGAYYVFIQRQLNNIQVQQLQSENLVINEEVETDPVIQGYTNIALFGLDTREGNLNQANSDAIIIASINNDTKEIRMVSVYRDSYLDVGGGSLGKANSAYAIGGPDQAVSMLNANLDLNITDYIAVDFDALAETIDGLGGLTITVTDEEAELVNGYCVETSAVTGRTYENLPGGGTYNLNGVQCVAYTRIRYTSGNDFKRTERQREVINLMIQKAKTAGIPTLYSIAEDVFPMILTSFSSTDLISLGIRLLSYDMGETTGFPFLHRTSEVGYNEVPVTLASNVTRLHEFLFDRTDYVPSAAVQERSNAIINATGYNDESLASSENYSTGGDSAQ</sequence>
<reference evidence="4" key="1">
    <citation type="submission" date="2020-10" db="EMBL/GenBank/DDBJ databases">
        <authorList>
            <person name="Gilroy R."/>
        </authorList>
    </citation>
    <scope>NUCLEOTIDE SEQUENCE</scope>
    <source>
        <strain evidence="4">CHK190-19873</strain>
    </source>
</reference>
<dbReference type="Proteomes" id="UP000823935">
    <property type="component" value="Unassembled WGS sequence"/>
</dbReference>
<dbReference type="NCBIfam" id="TIGR00350">
    <property type="entry name" value="lytR_cpsA_psr"/>
    <property type="match status" value="1"/>
</dbReference>
<dbReference type="InterPro" id="IPR050922">
    <property type="entry name" value="LytR/CpsA/Psr_CW_biosynth"/>
</dbReference>
<evidence type="ECO:0000256" key="2">
    <source>
        <dbReference type="SAM" id="Phobius"/>
    </source>
</evidence>
<dbReference type="Pfam" id="PF03816">
    <property type="entry name" value="LytR_cpsA_psr"/>
    <property type="match status" value="1"/>
</dbReference>
<proteinExistence type="inferred from homology"/>
<keyword evidence="2" id="KW-0472">Membrane</keyword>
<evidence type="ECO:0000256" key="1">
    <source>
        <dbReference type="ARBA" id="ARBA00006068"/>
    </source>
</evidence>
<feature type="domain" description="Cell envelope-related transcriptional attenuator" evidence="3">
    <location>
        <begin position="94"/>
        <end position="251"/>
    </location>
</feature>
<dbReference type="EMBL" id="DVIQ01000014">
    <property type="protein sequence ID" value="HIS30407.1"/>
    <property type="molecule type" value="Genomic_DNA"/>
</dbReference>
<accession>A0A9D1JIX9</accession>
<evidence type="ECO:0000313" key="5">
    <source>
        <dbReference type="Proteomes" id="UP000823935"/>
    </source>
</evidence>
<protein>
    <submittedName>
        <fullName evidence="4">LCP family protein</fullName>
    </submittedName>
</protein>
<dbReference type="InterPro" id="IPR004474">
    <property type="entry name" value="LytR_CpsA_psr"/>
</dbReference>
<reference evidence="4" key="2">
    <citation type="journal article" date="2021" name="PeerJ">
        <title>Extensive microbial diversity within the chicken gut microbiome revealed by metagenomics and culture.</title>
        <authorList>
            <person name="Gilroy R."/>
            <person name="Ravi A."/>
            <person name="Getino M."/>
            <person name="Pursley I."/>
            <person name="Horton D.L."/>
            <person name="Alikhan N.F."/>
            <person name="Baker D."/>
            <person name="Gharbi K."/>
            <person name="Hall N."/>
            <person name="Watson M."/>
            <person name="Adriaenssens E.M."/>
            <person name="Foster-Nyarko E."/>
            <person name="Jarju S."/>
            <person name="Secka A."/>
            <person name="Antonio M."/>
            <person name="Oren A."/>
            <person name="Chaudhuri R.R."/>
            <person name="La Ragione R."/>
            <person name="Hildebrand F."/>
            <person name="Pallen M.J."/>
        </authorList>
    </citation>
    <scope>NUCLEOTIDE SEQUENCE</scope>
    <source>
        <strain evidence="4">CHK190-19873</strain>
    </source>
</reference>
<comment type="caution">
    <text evidence="4">The sequence shown here is derived from an EMBL/GenBank/DDBJ whole genome shotgun (WGS) entry which is preliminary data.</text>
</comment>
<feature type="transmembrane region" description="Helical" evidence="2">
    <location>
        <begin position="21"/>
        <end position="42"/>
    </location>
</feature>